<evidence type="ECO:0000256" key="1">
    <source>
        <dbReference type="SAM" id="MobiDB-lite"/>
    </source>
</evidence>
<proteinExistence type="predicted"/>
<sequence>MLLILCAQLLLISLLRGTLRRHYNQCVEEIKKLVNQMYGTKVELSTDKGGALDNIVITATPNAQSTMVTLALGTGAAVNPPKRSAMKEAIRKLKTLAMGLDNLEKRPASPLPETDKNEKKEEKLLPSTPVEPTALKKDDHYFSVRNEKPELVPEKQKLPSPAPVVPTPTKDEHYFSVRKEKVEVAVPEQKPQKEKLPPPAPLEPNTPKKDEHYFSVRKEKVEVAVPEQNPQKQALPPPTPLKPNTQKKEEDFFSLPKTKT</sequence>
<feature type="signal peptide" evidence="2">
    <location>
        <begin position="1"/>
        <end position="17"/>
    </location>
</feature>
<evidence type="ECO:0000256" key="2">
    <source>
        <dbReference type="SAM" id="SignalP"/>
    </source>
</evidence>
<dbReference type="EMBL" id="UYRV01008144">
    <property type="protein sequence ID" value="VDK55263.1"/>
    <property type="molecule type" value="Genomic_DNA"/>
</dbReference>
<protein>
    <submittedName>
        <fullName evidence="3">Uncharacterized protein</fullName>
    </submittedName>
</protein>
<organism evidence="3 4">
    <name type="scientific">Cylicostephanus goldi</name>
    <name type="common">Nematode worm</name>
    <dbReference type="NCBI Taxonomy" id="71465"/>
    <lineage>
        <taxon>Eukaryota</taxon>
        <taxon>Metazoa</taxon>
        <taxon>Ecdysozoa</taxon>
        <taxon>Nematoda</taxon>
        <taxon>Chromadorea</taxon>
        <taxon>Rhabditida</taxon>
        <taxon>Rhabditina</taxon>
        <taxon>Rhabditomorpha</taxon>
        <taxon>Strongyloidea</taxon>
        <taxon>Strongylidae</taxon>
        <taxon>Cylicostephanus</taxon>
    </lineage>
</organism>
<feature type="region of interest" description="Disordered" evidence="1">
    <location>
        <begin position="101"/>
        <end position="212"/>
    </location>
</feature>
<feature type="compositionally biased region" description="Basic and acidic residues" evidence="1">
    <location>
        <begin position="134"/>
        <end position="157"/>
    </location>
</feature>
<dbReference type="Proteomes" id="UP000271889">
    <property type="component" value="Unassembled WGS sequence"/>
</dbReference>
<keyword evidence="4" id="KW-1185">Reference proteome</keyword>
<feature type="compositionally biased region" description="Basic and acidic residues" evidence="1">
    <location>
        <begin position="102"/>
        <end position="124"/>
    </location>
</feature>
<feature type="region of interest" description="Disordered" evidence="1">
    <location>
        <begin position="224"/>
        <end position="260"/>
    </location>
</feature>
<feature type="compositionally biased region" description="Basic and acidic residues" evidence="1">
    <location>
        <begin position="169"/>
        <end position="183"/>
    </location>
</feature>
<gene>
    <name evidence="3" type="ORF">CGOC_LOCUS3266</name>
</gene>
<keyword evidence="2" id="KW-0732">Signal</keyword>
<evidence type="ECO:0000313" key="4">
    <source>
        <dbReference type="Proteomes" id="UP000271889"/>
    </source>
</evidence>
<dbReference type="AlphaFoldDB" id="A0A3P6RGZ9"/>
<evidence type="ECO:0000313" key="3">
    <source>
        <dbReference type="EMBL" id="VDK55263.1"/>
    </source>
</evidence>
<accession>A0A3P6RGZ9</accession>
<feature type="chain" id="PRO_5018106466" evidence="2">
    <location>
        <begin position="18"/>
        <end position="260"/>
    </location>
</feature>
<reference evidence="3 4" key="1">
    <citation type="submission" date="2018-11" db="EMBL/GenBank/DDBJ databases">
        <authorList>
            <consortium name="Pathogen Informatics"/>
        </authorList>
    </citation>
    <scope>NUCLEOTIDE SEQUENCE [LARGE SCALE GENOMIC DNA]</scope>
</reference>
<name>A0A3P6RGZ9_CYLGO</name>